<reference evidence="2" key="1">
    <citation type="journal article" date="2012" name="Nature">
        <title>The oyster genome reveals stress adaptation and complexity of shell formation.</title>
        <authorList>
            <person name="Zhang G."/>
            <person name="Fang X."/>
            <person name="Guo X."/>
            <person name="Li L."/>
            <person name="Luo R."/>
            <person name="Xu F."/>
            <person name="Yang P."/>
            <person name="Zhang L."/>
            <person name="Wang X."/>
            <person name="Qi H."/>
            <person name="Xiong Z."/>
            <person name="Que H."/>
            <person name="Xie Y."/>
            <person name="Holland P.W."/>
            <person name="Paps J."/>
            <person name="Zhu Y."/>
            <person name="Wu F."/>
            <person name="Chen Y."/>
            <person name="Wang J."/>
            <person name="Peng C."/>
            <person name="Meng J."/>
            <person name="Yang L."/>
            <person name="Liu J."/>
            <person name="Wen B."/>
            <person name="Zhang N."/>
            <person name="Huang Z."/>
            <person name="Zhu Q."/>
            <person name="Feng Y."/>
            <person name="Mount A."/>
            <person name="Hedgecock D."/>
            <person name="Xu Z."/>
            <person name="Liu Y."/>
            <person name="Domazet-Loso T."/>
            <person name="Du Y."/>
            <person name="Sun X."/>
            <person name="Zhang S."/>
            <person name="Liu B."/>
            <person name="Cheng P."/>
            <person name="Jiang X."/>
            <person name="Li J."/>
            <person name="Fan D."/>
            <person name="Wang W."/>
            <person name="Fu W."/>
            <person name="Wang T."/>
            <person name="Wang B."/>
            <person name="Zhang J."/>
            <person name="Peng Z."/>
            <person name="Li Y."/>
            <person name="Li N."/>
            <person name="Wang J."/>
            <person name="Chen M."/>
            <person name="He Y."/>
            <person name="Tan F."/>
            <person name="Song X."/>
            <person name="Zheng Q."/>
            <person name="Huang R."/>
            <person name="Yang H."/>
            <person name="Du X."/>
            <person name="Chen L."/>
            <person name="Yang M."/>
            <person name="Gaffney P.M."/>
            <person name="Wang S."/>
            <person name="Luo L."/>
            <person name="She Z."/>
            <person name="Ming Y."/>
            <person name="Huang W."/>
            <person name="Zhang S."/>
            <person name="Huang B."/>
            <person name="Zhang Y."/>
            <person name="Qu T."/>
            <person name="Ni P."/>
            <person name="Miao G."/>
            <person name="Wang J."/>
            <person name="Wang Q."/>
            <person name="Steinberg C.E."/>
            <person name="Wang H."/>
            <person name="Li N."/>
            <person name="Qian L."/>
            <person name="Zhang G."/>
            <person name="Li Y."/>
            <person name="Yang H."/>
            <person name="Liu X."/>
            <person name="Wang J."/>
            <person name="Yin Y."/>
            <person name="Wang J."/>
        </authorList>
    </citation>
    <scope>NUCLEOTIDE SEQUENCE [LARGE SCALE GENOMIC DNA]</scope>
    <source>
        <strain evidence="2">05x7-T-G4-1.051#20</strain>
    </source>
</reference>
<dbReference type="InParanoid" id="K1R777"/>
<name>K1R777_MAGGI</name>
<accession>K1R777</accession>
<dbReference type="AlphaFoldDB" id="K1R777"/>
<dbReference type="HOGENOM" id="CLU_513140_0_0_1"/>
<feature type="region of interest" description="Disordered" evidence="1">
    <location>
        <begin position="138"/>
        <end position="188"/>
    </location>
</feature>
<evidence type="ECO:0000313" key="2">
    <source>
        <dbReference type="EMBL" id="EKC41608.1"/>
    </source>
</evidence>
<feature type="compositionally biased region" description="Basic and acidic residues" evidence="1">
    <location>
        <begin position="166"/>
        <end position="188"/>
    </location>
</feature>
<proteinExistence type="predicted"/>
<organism evidence="2">
    <name type="scientific">Magallana gigas</name>
    <name type="common">Pacific oyster</name>
    <name type="synonym">Crassostrea gigas</name>
    <dbReference type="NCBI Taxonomy" id="29159"/>
    <lineage>
        <taxon>Eukaryota</taxon>
        <taxon>Metazoa</taxon>
        <taxon>Spiralia</taxon>
        <taxon>Lophotrochozoa</taxon>
        <taxon>Mollusca</taxon>
        <taxon>Bivalvia</taxon>
        <taxon>Autobranchia</taxon>
        <taxon>Pteriomorphia</taxon>
        <taxon>Ostreida</taxon>
        <taxon>Ostreoidea</taxon>
        <taxon>Ostreidae</taxon>
        <taxon>Magallana</taxon>
    </lineage>
</organism>
<dbReference type="EMBL" id="JH818738">
    <property type="protein sequence ID" value="EKC41608.1"/>
    <property type="molecule type" value="Genomic_DNA"/>
</dbReference>
<sequence length="531" mass="59763">MFKSKNYIKQLCRQIECAHWGIITYCKQRSLSYNQIMGHGMRFTGTKYTIRAHNMKLSLKGLDGRSFQNAICASDNASSPVIPITRSRFQNPLKKQKQSEDDMDSDIESHFSQSVLTNYKQKAYTLTQTHEIHADVCEKQPKETTNEVDSQDSDATRLSSQETTQTEDRGEQTKKKQKEKGILKQTGERLMETQDVNNSQIGGSQVLFPDSQSSIQSFDKQIMMSSQTSSGMSTASSNLKDLESTLSKEEMVTAFGKIRKIHAQIDKNIKNRDISKNQKECFEKKLAVVHKSLKNISERMSNEKVRISFDVKHSVKTAAARDRLREQMKDLTQRQAALKDLLMKQAELTRCLKQGTGNTAQSQVQRNQPSEKSNAFENKVNEWMNKNPVSVMPASQNNSLFAPALKIPSQVSMEKKNEFFKGQKQVQTTPVVAGVQRTGNTQDIGCEQSQYEKYGGLKFPPLKSLIDLHVLYPAENVLAALYMGKVFTASLTMMGNIEGKGGEVFNTPMKWLSAVKGGEVVKKAQAYREAS</sequence>
<evidence type="ECO:0008006" key="3">
    <source>
        <dbReference type="Google" id="ProtNLM"/>
    </source>
</evidence>
<gene>
    <name evidence="2" type="ORF">CGI_10025066</name>
</gene>
<protein>
    <recommendedName>
        <fullName evidence="3">RAMA domain-containing protein</fullName>
    </recommendedName>
</protein>
<evidence type="ECO:0000256" key="1">
    <source>
        <dbReference type="SAM" id="MobiDB-lite"/>
    </source>
</evidence>